<dbReference type="NCBIfam" id="TIGR02246">
    <property type="entry name" value="SgcJ/EcaC family oxidoreductase"/>
    <property type="match status" value="1"/>
</dbReference>
<dbReference type="AlphaFoldDB" id="A0A5C4VES1"/>
<dbReference type="InterPro" id="IPR032710">
    <property type="entry name" value="NTF2-like_dom_sf"/>
</dbReference>
<dbReference type="SUPFAM" id="SSF54427">
    <property type="entry name" value="NTF2-like"/>
    <property type="match status" value="1"/>
</dbReference>
<accession>A0A5C4VES1</accession>
<dbReference type="OrthoDB" id="582586at2"/>
<proteinExistence type="predicted"/>
<feature type="domain" description="DUF4440" evidence="1">
    <location>
        <begin position="20"/>
        <end position="131"/>
    </location>
</feature>
<name>A0A5C4VES1_9ACTN</name>
<dbReference type="Proteomes" id="UP000311713">
    <property type="component" value="Unassembled WGS sequence"/>
</dbReference>
<dbReference type="RefSeq" id="WP_139640089.1">
    <property type="nucleotide sequence ID" value="NZ_BAAAZS010000047.1"/>
</dbReference>
<sequence>MSQASTQASSADEAVDAAGVRALSGRIAGAWAENDGTAFADVFTEDATVILPGDVFLRGRAEIRTYMTAAYAGPYRGTRVTGDPRTVTFLSEDACVMVTYGGVLVPGETEVAAARAIRATWVCVRRDGDWHVAAYQNTPVNTPS</sequence>
<evidence type="ECO:0000313" key="2">
    <source>
        <dbReference type="EMBL" id="TNM34331.1"/>
    </source>
</evidence>
<protein>
    <submittedName>
        <fullName evidence="2">SgcJ/EcaC family oxidoreductase</fullName>
    </submittedName>
</protein>
<dbReference type="Pfam" id="PF14534">
    <property type="entry name" value="DUF4440"/>
    <property type="match status" value="1"/>
</dbReference>
<reference evidence="2 3" key="1">
    <citation type="submission" date="2019-06" db="EMBL/GenBank/DDBJ databases">
        <title>Draft genome of Streptomyces sedi sp. JCM16909.</title>
        <authorList>
            <person name="Klykleung N."/>
            <person name="Tanasupawat S."/>
            <person name="Kudo T."/>
            <person name="Yuki M."/>
            <person name="Ohkuma M."/>
        </authorList>
    </citation>
    <scope>NUCLEOTIDE SEQUENCE [LARGE SCALE GENOMIC DNA]</scope>
    <source>
        <strain evidence="2 3">JCM 16909</strain>
    </source>
</reference>
<evidence type="ECO:0000313" key="3">
    <source>
        <dbReference type="Proteomes" id="UP000311713"/>
    </source>
</evidence>
<gene>
    <name evidence="2" type="ORF">FH715_01190</name>
</gene>
<dbReference type="InterPro" id="IPR011944">
    <property type="entry name" value="Steroid_delta5-4_isomerase"/>
</dbReference>
<comment type="caution">
    <text evidence="2">The sequence shown here is derived from an EMBL/GenBank/DDBJ whole genome shotgun (WGS) entry which is preliminary data.</text>
</comment>
<evidence type="ECO:0000259" key="1">
    <source>
        <dbReference type="Pfam" id="PF14534"/>
    </source>
</evidence>
<dbReference type="Gene3D" id="3.10.450.50">
    <property type="match status" value="1"/>
</dbReference>
<dbReference type="InterPro" id="IPR027843">
    <property type="entry name" value="DUF4440"/>
</dbReference>
<keyword evidence="3" id="KW-1185">Reference proteome</keyword>
<dbReference type="EMBL" id="VDGT01000001">
    <property type="protein sequence ID" value="TNM34331.1"/>
    <property type="molecule type" value="Genomic_DNA"/>
</dbReference>
<organism evidence="2 3">
    <name type="scientific">Streptomyces sedi</name>
    <dbReference type="NCBI Taxonomy" id="555059"/>
    <lineage>
        <taxon>Bacteria</taxon>
        <taxon>Bacillati</taxon>
        <taxon>Actinomycetota</taxon>
        <taxon>Actinomycetes</taxon>
        <taxon>Kitasatosporales</taxon>
        <taxon>Streptomycetaceae</taxon>
        <taxon>Streptomyces</taxon>
    </lineage>
</organism>
<dbReference type="CDD" id="cd00531">
    <property type="entry name" value="NTF2_like"/>
    <property type="match status" value="1"/>
</dbReference>